<gene>
    <name evidence="10" type="ORF">SAMN05444365_104244</name>
</gene>
<reference evidence="11" key="1">
    <citation type="submission" date="2016-10" db="EMBL/GenBank/DDBJ databases">
        <authorList>
            <person name="Varghese N."/>
            <person name="Submissions S."/>
        </authorList>
    </citation>
    <scope>NUCLEOTIDE SEQUENCE [LARGE SCALE GENOMIC DNA]</scope>
    <source>
        <strain evidence="11">DSM 45245</strain>
    </source>
</reference>
<name>A0A1H3NZ82_9ACTN</name>
<feature type="domain" description="Methyl-accepting transducer" evidence="8">
    <location>
        <begin position="280"/>
        <end position="516"/>
    </location>
</feature>
<sequence>MRNRLGYLSVGARLGAAFVVVCALLLAVAASGVWGTRHHRSLQRELVRLNALGDQIQELRYLDADVSGWQGYVYSEALVLGGPQAVGPEGYSRAELLKSKDAVFKLLSEIDRGAMTTAERTELDRQAELWKSYFEYDDQMTAHIAKGDKASMAKAYDLQNEELSVGWADLLASTDKILDSVASRSRALTAQADRANSLVTTGIVVAALLAVVLSLLLSIVVTRSVVRPLRHSIAVLGRVGAGDLTARTGLTSRDETGQLGRAVDQMTAELRATVEALSSSAGALSRASEDLSTTSGRLSAGAQDTAAQAERASDAATEVSRHVRQVAAGSQELDEAIREIAQSATAAARVAGDAVTAVEATSATVAELGVSSAEIGKVVQVITSIAEQTNLLALNATIEAARAGEAGRGFAVVANEVKELAQETARATDDITARVQGIQGSTEAAVRSIGQIREVVTEINDHQGTIAVAVEQQGATSREMSRSVDAAVGRTSEIATAVDAVASAAGGTTIGVAEARQAAGDLARMAGELRELVGRFRY</sequence>
<dbReference type="STRING" id="405436.SAMN05444365_104244"/>
<dbReference type="SMART" id="SM00283">
    <property type="entry name" value="MA"/>
    <property type="match status" value="1"/>
</dbReference>
<dbReference type="InterPro" id="IPR004089">
    <property type="entry name" value="MCPsignal_dom"/>
</dbReference>
<dbReference type="GO" id="GO:0006935">
    <property type="term" value="P:chemotaxis"/>
    <property type="evidence" value="ECO:0007669"/>
    <property type="project" value="InterPro"/>
</dbReference>
<proteinExistence type="inferred from homology"/>
<dbReference type="PANTHER" id="PTHR32089">
    <property type="entry name" value="METHYL-ACCEPTING CHEMOTAXIS PROTEIN MCPB"/>
    <property type="match status" value="1"/>
</dbReference>
<keyword evidence="2 7" id="KW-1133">Transmembrane helix</keyword>
<dbReference type="InterPro" id="IPR003660">
    <property type="entry name" value="HAMP_dom"/>
</dbReference>
<protein>
    <submittedName>
        <fullName evidence="10">Methyl-accepting chemotaxis protein</fullName>
    </submittedName>
</protein>
<dbReference type="EMBL" id="FNPH01000004">
    <property type="protein sequence ID" value="SDY94184.1"/>
    <property type="molecule type" value="Genomic_DNA"/>
</dbReference>
<evidence type="ECO:0000313" key="11">
    <source>
        <dbReference type="Proteomes" id="UP000242415"/>
    </source>
</evidence>
<keyword evidence="7" id="KW-0472">Membrane</keyword>
<dbReference type="Pfam" id="PF00015">
    <property type="entry name" value="MCPsignal"/>
    <property type="match status" value="1"/>
</dbReference>
<comment type="similarity">
    <text evidence="4">Belongs to the methyl-accepting chemotaxis (MCP) protein family.</text>
</comment>
<evidence type="ECO:0000256" key="1">
    <source>
        <dbReference type="ARBA" id="ARBA00022692"/>
    </source>
</evidence>
<keyword evidence="1 7" id="KW-0812">Transmembrane</keyword>
<evidence type="ECO:0000256" key="2">
    <source>
        <dbReference type="ARBA" id="ARBA00022989"/>
    </source>
</evidence>
<evidence type="ECO:0000256" key="7">
    <source>
        <dbReference type="SAM" id="Phobius"/>
    </source>
</evidence>
<accession>A0A1H3NZ82</accession>
<dbReference type="PANTHER" id="PTHR32089:SF112">
    <property type="entry name" value="LYSOZYME-LIKE PROTEIN-RELATED"/>
    <property type="match status" value="1"/>
</dbReference>
<evidence type="ECO:0000259" key="8">
    <source>
        <dbReference type="PROSITE" id="PS50111"/>
    </source>
</evidence>
<dbReference type="Pfam" id="PF00672">
    <property type="entry name" value="HAMP"/>
    <property type="match status" value="1"/>
</dbReference>
<dbReference type="RefSeq" id="WP_091556263.1">
    <property type="nucleotide sequence ID" value="NZ_FNPH01000004.1"/>
</dbReference>
<feature type="domain" description="HAMP" evidence="9">
    <location>
        <begin position="223"/>
        <end position="275"/>
    </location>
</feature>
<dbReference type="CDD" id="cd06225">
    <property type="entry name" value="HAMP"/>
    <property type="match status" value="1"/>
</dbReference>
<evidence type="ECO:0000256" key="3">
    <source>
        <dbReference type="ARBA" id="ARBA00023224"/>
    </source>
</evidence>
<dbReference type="PRINTS" id="PR00260">
    <property type="entry name" value="CHEMTRNSDUCR"/>
</dbReference>
<evidence type="ECO:0000256" key="6">
    <source>
        <dbReference type="SAM" id="MobiDB-lite"/>
    </source>
</evidence>
<dbReference type="SUPFAM" id="SSF58104">
    <property type="entry name" value="Methyl-accepting chemotaxis protein (MCP) signaling domain"/>
    <property type="match status" value="1"/>
</dbReference>
<dbReference type="GO" id="GO:0007165">
    <property type="term" value="P:signal transduction"/>
    <property type="evidence" value="ECO:0007669"/>
    <property type="project" value="UniProtKB-KW"/>
</dbReference>
<dbReference type="PROSITE" id="PS50111">
    <property type="entry name" value="CHEMOTAXIS_TRANSDUC_2"/>
    <property type="match status" value="1"/>
</dbReference>
<dbReference type="AlphaFoldDB" id="A0A1H3NZ82"/>
<dbReference type="InterPro" id="IPR004090">
    <property type="entry name" value="Chemotax_Me-accpt_rcpt"/>
</dbReference>
<dbReference type="Gene3D" id="1.10.287.950">
    <property type="entry name" value="Methyl-accepting chemotaxis protein"/>
    <property type="match status" value="1"/>
</dbReference>
<organism evidence="10 11">
    <name type="scientific">Micromonospora pattaloongensis</name>
    <dbReference type="NCBI Taxonomy" id="405436"/>
    <lineage>
        <taxon>Bacteria</taxon>
        <taxon>Bacillati</taxon>
        <taxon>Actinomycetota</taxon>
        <taxon>Actinomycetes</taxon>
        <taxon>Micromonosporales</taxon>
        <taxon>Micromonosporaceae</taxon>
        <taxon>Micromonospora</taxon>
    </lineage>
</organism>
<evidence type="ECO:0000256" key="5">
    <source>
        <dbReference type="PROSITE-ProRule" id="PRU00284"/>
    </source>
</evidence>
<evidence type="ECO:0000313" key="10">
    <source>
        <dbReference type="EMBL" id="SDY94184.1"/>
    </source>
</evidence>
<dbReference type="PROSITE" id="PS50885">
    <property type="entry name" value="HAMP"/>
    <property type="match status" value="1"/>
</dbReference>
<evidence type="ECO:0000259" key="9">
    <source>
        <dbReference type="PROSITE" id="PS50885"/>
    </source>
</evidence>
<keyword evidence="11" id="KW-1185">Reference proteome</keyword>
<evidence type="ECO:0000256" key="4">
    <source>
        <dbReference type="ARBA" id="ARBA00029447"/>
    </source>
</evidence>
<dbReference type="Proteomes" id="UP000242415">
    <property type="component" value="Unassembled WGS sequence"/>
</dbReference>
<dbReference type="GO" id="GO:0016020">
    <property type="term" value="C:membrane"/>
    <property type="evidence" value="ECO:0007669"/>
    <property type="project" value="InterPro"/>
</dbReference>
<feature type="transmembrane region" description="Helical" evidence="7">
    <location>
        <begin position="198"/>
        <end position="221"/>
    </location>
</feature>
<keyword evidence="3 5" id="KW-0807">Transducer</keyword>
<feature type="region of interest" description="Disordered" evidence="6">
    <location>
        <begin position="294"/>
        <end position="315"/>
    </location>
</feature>
<dbReference type="GO" id="GO:0004888">
    <property type="term" value="F:transmembrane signaling receptor activity"/>
    <property type="evidence" value="ECO:0007669"/>
    <property type="project" value="InterPro"/>
</dbReference>
<dbReference type="SMART" id="SM00304">
    <property type="entry name" value="HAMP"/>
    <property type="match status" value="2"/>
</dbReference>